<dbReference type="GO" id="GO:0003954">
    <property type="term" value="F:NADH dehydrogenase activity"/>
    <property type="evidence" value="ECO:0007669"/>
    <property type="project" value="TreeGrafter"/>
</dbReference>
<dbReference type="InterPro" id="IPR036249">
    <property type="entry name" value="Thioredoxin-like_sf"/>
</dbReference>
<dbReference type="PANTHER" id="PTHR10371">
    <property type="entry name" value="NADH DEHYDROGENASE UBIQUINONE FLAVOPROTEIN 2, MITOCHONDRIAL"/>
    <property type="match status" value="1"/>
</dbReference>
<evidence type="ECO:0000313" key="12">
    <source>
        <dbReference type="Proteomes" id="UP000283063"/>
    </source>
</evidence>
<dbReference type="Pfam" id="PF01257">
    <property type="entry name" value="2Fe-2S_thioredx"/>
    <property type="match status" value="1"/>
</dbReference>
<dbReference type="GO" id="GO:0031090">
    <property type="term" value="C:organelle membrane"/>
    <property type="evidence" value="ECO:0007669"/>
    <property type="project" value="UniProtKB-ARBA"/>
</dbReference>
<dbReference type="EC" id="1.6.5.11" evidence="11"/>
<evidence type="ECO:0000256" key="8">
    <source>
        <dbReference type="ARBA" id="ARBA00034078"/>
    </source>
</evidence>
<comment type="similarity">
    <text evidence="1">Belongs to the complex I 24 kDa subunit family.</text>
</comment>
<feature type="region of interest" description="Disordered" evidence="10">
    <location>
        <begin position="245"/>
        <end position="287"/>
    </location>
</feature>
<dbReference type="FunFam" id="1.10.10.1590:FF:000001">
    <property type="entry name" value="NADH-quinone oxidoreductase subunit E"/>
    <property type="match status" value="1"/>
</dbReference>
<evidence type="ECO:0000256" key="1">
    <source>
        <dbReference type="ARBA" id="ARBA00010643"/>
    </source>
</evidence>
<dbReference type="GO" id="GO:0022890">
    <property type="term" value="F:inorganic cation transmembrane transporter activity"/>
    <property type="evidence" value="ECO:0007669"/>
    <property type="project" value="UniProtKB-ARBA"/>
</dbReference>
<sequence length="386" mass="41779">MLRRLHAEQPDSFAFTPANLAWAEGQITKYPDGRQASAVIPLLWRAQEQEGWLSKPAIELIADMLDMAYIRVLEVASFYFMFQLQPVGSVAHIQICGTTSCMICGAEDLVAICQEKIANKPHEVSADGKFSWEEVECLGSCTNAPMAQIGKDYYEDLTAASFTKLLDELNAGNVPTPGPQNGRYSSEPLSGLTSLKDHESGKTKYNASAQLASDLGDTVKRIQGDEVPLLTPWVGKDGVVAGRAAEAPTPPVPATPKPAAKQAEEAKKAAKPAKKAAPAKKPAAAKAEVAEAEPDVLKAARDGKADDLKLLKGVGPKLEQTLNELGFFHFDQVAAWTEAQVAWVDARLTFKGRIERDGWIEQAKKLAAGEETEFAKRAKDEGTYDK</sequence>
<dbReference type="NCBIfam" id="NF005724">
    <property type="entry name" value="PRK07539.1-4"/>
    <property type="match status" value="1"/>
</dbReference>
<comment type="cofactor">
    <cofactor evidence="8">
        <name>[2Fe-2S] cluster</name>
        <dbReference type="ChEBI" id="CHEBI:190135"/>
    </cofactor>
</comment>
<dbReference type="SUPFAM" id="SSF52833">
    <property type="entry name" value="Thioredoxin-like"/>
    <property type="match status" value="1"/>
</dbReference>
<dbReference type="GO" id="GO:0022804">
    <property type="term" value="F:active transmembrane transporter activity"/>
    <property type="evidence" value="ECO:0007669"/>
    <property type="project" value="UniProtKB-ARBA"/>
</dbReference>
<dbReference type="NCBIfam" id="NF009040">
    <property type="entry name" value="PRK12373.1"/>
    <property type="match status" value="1"/>
</dbReference>
<dbReference type="Gene3D" id="1.10.10.1590">
    <property type="entry name" value="NADH-quinone oxidoreductase subunit E"/>
    <property type="match status" value="1"/>
</dbReference>
<dbReference type="OrthoDB" id="9807941at2"/>
<evidence type="ECO:0000256" key="9">
    <source>
        <dbReference type="ARBA" id="ARBA00047712"/>
    </source>
</evidence>
<proteinExistence type="inferred from homology"/>
<keyword evidence="11" id="KW-0560">Oxidoreductase</keyword>
<evidence type="ECO:0000256" key="6">
    <source>
        <dbReference type="ARBA" id="ARBA00023014"/>
    </source>
</evidence>
<dbReference type="AlphaFoldDB" id="A0A3T0N0R0"/>
<feature type="compositionally biased region" description="Basic residues" evidence="10">
    <location>
        <begin position="269"/>
        <end position="278"/>
    </location>
</feature>
<dbReference type="InterPro" id="IPR002023">
    <property type="entry name" value="NuoE-like"/>
</dbReference>
<evidence type="ECO:0000256" key="7">
    <source>
        <dbReference type="ARBA" id="ARBA00023027"/>
    </source>
</evidence>
<dbReference type="GO" id="GO:1902494">
    <property type="term" value="C:catalytic complex"/>
    <property type="evidence" value="ECO:0007669"/>
    <property type="project" value="UniProtKB-ARBA"/>
</dbReference>
<protein>
    <submittedName>
        <fullName evidence="11">NADH-quinone oxidoreductase subunit E</fullName>
        <ecNumber evidence="11">1.6.5.11</ecNumber>
    </submittedName>
</protein>
<dbReference type="CDD" id="cd03064">
    <property type="entry name" value="TRX_Fd_NuoE"/>
    <property type="match status" value="1"/>
</dbReference>
<dbReference type="GO" id="GO:0031967">
    <property type="term" value="C:organelle envelope"/>
    <property type="evidence" value="ECO:0007669"/>
    <property type="project" value="UniProtKB-ARBA"/>
</dbReference>
<dbReference type="GO" id="GO:0051537">
    <property type="term" value="F:2 iron, 2 sulfur cluster binding"/>
    <property type="evidence" value="ECO:0007669"/>
    <property type="project" value="UniProtKB-KW"/>
</dbReference>
<evidence type="ECO:0000256" key="3">
    <source>
        <dbReference type="ARBA" id="ARBA00022723"/>
    </source>
</evidence>
<feature type="region of interest" description="Disordered" evidence="10">
    <location>
        <begin position="171"/>
        <end position="204"/>
    </location>
</feature>
<dbReference type="GO" id="GO:0098662">
    <property type="term" value="P:inorganic cation transmembrane transport"/>
    <property type="evidence" value="ECO:0007669"/>
    <property type="project" value="UniProtKB-ARBA"/>
</dbReference>
<gene>
    <name evidence="11" type="ORF">EBB79_06605</name>
</gene>
<dbReference type="KEGG" id="sedi:EBB79_06605"/>
<keyword evidence="2" id="KW-0001">2Fe-2S</keyword>
<reference evidence="11 12" key="1">
    <citation type="submission" date="2018-10" db="EMBL/GenBank/DDBJ databases">
        <title>Parasedimentitalea marina sp. nov., a psychrophilic bacterium isolated from deep seawater of the New Britain Trench.</title>
        <authorList>
            <person name="Cao J."/>
        </authorList>
    </citation>
    <scope>NUCLEOTIDE SEQUENCE [LARGE SCALE GENOMIC DNA]</scope>
    <source>
        <strain evidence="11 12">W43</strain>
    </source>
</reference>
<comment type="catalytic activity">
    <reaction evidence="9">
        <text>a quinone + NADH + 5 H(+)(in) = a quinol + NAD(+) + 4 H(+)(out)</text>
        <dbReference type="Rhea" id="RHEA:57888"/>
        <dbReference type="ChEBI" id="CHEBI:15378"/>
        <dbReference type="ChEBI" id="CHEBI:24646"/>
        <dbReference type="ChEBI" id="CHEBI:57540"/>
        <dbReference type="ChEBI" id="CHEBI:57945"/>
        <dbReference type="ChEBI" id="CHEBI:132124"/>
    </reaction>
</comment>
<accession>A0A3T0N0R0</accession>
<dbReference type="PANTHER" id="PTHR10371:SF3">
    <property type="entry name" value="NADH DEHYDROGENASE [UBIQUINONE] FLAVOPROTEIN 2, MITOCHONDRIAL"/>
    <property type="match status" value="1"/>
</dbReference>
<feature type="compositionally biased region" description="Polar residues" evidence="10">
    <location>
        <begin position="182"/>
        <end position="193"/>
    </location>
</feature>
<dbReference type="GO" id="GO:0008324">
    <property type="term" value="F:monoatomic cation transmembrane transporter activity"/>
    <property type="evidence" value="ECO:0007669"/>
    <property type="project" value="UniProtKB-ARBA"/>
</dbReference>
<dbReference type="GO" id="GO:0098796">
    <property type="term" value="C:membrane protein complex"/>
    <property type="evidence" value="ECO:0007669"/>
    <property type="project" value="UniProtKB-ARBA"/>
</dbReference>
<dbReference type="Gene3D" id="3.40.30.10">
    <property type="entry name" value="Glutaredoxin"/>
    <property type="match status" value="1"/>
</dbReference>
<dbReference type="PROSITE" id="PS01099">
    <property type="entry name" value="COMPLEX1_24K"/>
    <property type="match status" value="1"/>
</dbReference>
<organism evidence="11 12">
    <name type="scientific">Parasedimentitalea marina</name>
    <dbReference type="NCBI Taxonomy" id="2483033"/>
    <lineage>
        <taxon>Bacteria</taxon>
        <taxon>Pseudomonadati</taxon>
        <taxon>Pseudomonadota</taxon>
        <taxon>Alphaproteobacteria</taxon>
        <taxon>Rhodobacterales</taxon>
        <taxon>Paracoccaceae</taxon>
        <taxon>Parasedimentitalea</taxon>
    </lineage>
</organism>
<dbReference type="RefSeq" id="WP_127748154.1">
    <property type="nucleotide sequence ID" value="NZ_CP033219.1"/>
</dbReference>
<evidence type="ECO:0000256" key="4">
    <source>
        <dbReference type="ARBA" id="ARBA00022967"/>
    </source>
</evidence>
<evidence type="ECO:0000256" key="10">
    <source>
        <dbReference type="SAM" id="MobiDB-lite"/>
    </source>
</evidence>
<dbReference type="InterPro" id="IPR041921">
    <property type="entry name" value="NuoE_N"/>
</dbReference>
<evidence type="ECO:0000313" key="11">
    <source>
        <dbReference type="EMBL" id="AZV77595.1"/>
    </source>
</evidence>
<keyword evidence="12" id="KW-1185">Reference proteome</keyword>
<dbReference type="Gene3D" id="1.10.150.20">
    <property type="entry name" value="5' to 3' exonuclease, C-terminal subdomain"/>
    <property type="match status" value="1"/>
</dbReference>
<keyword evidence="6" id="KW-0411">Iron-sulfur</keyword>
<dbReference type="EMBL" id="CP033219">
    <property type="protein sequence ID" value="AZV77595.1"/>
    <property type="molecule type" value="Genomic_DNA"/>
</dbReference>
<dbReference type="Proteomes" id="UP000283063">
    <property type="component" value="Chromosome"/>
</dbReference>
<keyword evidence="3" id="KW-0479">Metal-binding</keyword>
<dbReference type="NCBIfam" id="TIGR01958">
    <property type="entry name" value="nuoE_fam"/>
    <property type="match status" value="1"/>
</dbReference>
<keyword evidence="5" id="KW-0408">Iron</keyword>
<dbReference type="GO" id="GO:0046872">
    <property type="term" value="F:metal ion binding"/>
    <property type="evidence" value="ECO:0007669"/>
    <property type="project" value="UniProtKB-KW"/>
</dbReference>
<keyword evidence="4" id="KW-1278">Translocase</keyword>
<dbReference type="FunFam" id="3.40.30.10:FF:000022">
    <property type="entry name" value="NADH dehydrogenase flavoprotein 2, mitochondrial"/>
    <property type="match status" value="1"/>
</dbReference>
<name>A0A3T0N0R0_9RHOB</name>
<evidence type="ECO:0000256" key="2">
    <source>
        <dbReference type="ARBA" id="ARBA00022714"/>
    </source>
</evidence>
<evidence type="ECO:0000256" key="5">
    <source>
        <dbReference type="ARBA" id="ARBA00023004"/>
    </source>
</evidence>
<keyword evidence="7" id="KW-0520">NAD</keyword>
<dbReference type="InterPro" id="IPR042128">
    <property type="entry name" value="NuoE_dom"/>
</dbReference>